<keyword evidence="3" id="KW-1185">Reference proteome</keyword>
<dbReference type="Pfam" id="PF00773">
    <property type="entry name" value="RNB"/>
    <property type="match status" value="1"/>
</dbReference>
<dbReference type="PANTHER" id="PTHR23355:SF35">
    <property type="entry name" value="EXOSOME COMPLEX EXONUCLEASE RRP44"/>
    <property type="match status" value="1"/>
</dbReference>
<gene>
    <name evidence="2" type="ORF">MKW94_007579</name>
</gene>
<dbReference type="InterPro" id="IPR001900">
    <property type="entry name" value="RNase_II/R"/>
</dbReference>
<proteinExistence type="predicted"/>
<name>A0AA42B534_PAPNU</name>
<dbReference type="GO" id="GO:0000176">
    <property type="term" value="C:nuclear exosome (RNase complex)"/>
    <property type="evidence" value="ECO:0007669"/>
    <property type="project" value="TreeGrafter"/>
</dbReference>
<comment type="caution">
    <text evidence="2">The sequence shown here is derived from an EMBL/GenBank/DDBJ whole genome shotgun (WGS) entry which is preliminary data.</text>
</comment>
<dbReference type="EMBL" id="JAJJMA010342020">
    <property type="protein sequence ID" value="MCL7051748.1"/>
    <property type="molecule type" value="Genomic_DNA"/>
</dbReference>
<evidence type="ECO:0000259" key="1">
    <source>
        <dbReference type="Pfam" id="PF00773"/>
    </source>
</evidence>
<dbReference type="GO" id="GO:0003723">
    <property type="term" value="F:RNA binding"/>
    <property type="evidence" value="ECO:0007669"/>
    <property type="project" value="InterPro"/>
</dbReference>
<dbReference type="InterPro" id="IPR050180">
    <property type="entry name" value="RNR_Ribonuclease"/>
</dbReference>
<accession>A0AA42B534</accession>
<dbReference type="PANTHER" id="PTHR23355">
    <property type="entry name" value="RIBONUCLEASE"/>
    <property type="match status" value="1"/>
</dbReference>
<dbReference type="GO" id="GO:0004519">
    <property type="term" value="F:endonuclease activity"/>
    <property type="evidence" value="ECO:0007669"/>
    <property type="project" value="TreeGrafter"/>
</dbReference>
<dbReference type="GO" id="GO:0016075">
    <property type="term" value="P:rRNA catabolic process"/>
    <property type="evidence" value="ECO:0007669"/>
    <property type="project" value="TreeGrafter"/>
</dbReference>
<dbReference type="AlphaFoldDB" id="A0AA42B534"/>
<dbReference type="SUPFAM" id="SSF50249">
    <property type="entry name" value="Nucleic acid-binding proteins"/>
    <property type="match status" value="1"/>
</dbReference>
<organism evidence="2 3">
    <name type="scientific">Papaver nudicaule</name>
    <name type="common">Iceland poppy</name>
    <dbReference type="NCBI Taxonomy" id="74823"/>
    <lineage>
        <taxon>Eukaryota</taxon>
        <taxon>Viridiplantae</taxon>
        <taxon>Streptophyta</taxon>
        <taxon>Embryophyta</taxon>
        <taxon>Tracheophyta</taxon>
        <taxon>Spermatophyta</taxon>
        <taxon>Magnoliopsida</taxon>
        <taxon>Ranunculales</taxon>
        <taxon>Papaveraceae</taxon>
        <taxon>Papaveroideae</taxon>
        <taxon>Papaver</taxon>
    </lineage>
</organism>
<feature type="domain" description="RNB" evidence="1">
    <location>
        <begin position="20"/>
        <end position="87"/>
    </location>
</feature>
<dbReference type="GO" id="GO:0000177">
    <property type="term" value="C:cytoplasmic exosome (RNase complex)"/>
    <property type="evidence" value="ECO:0007669"/>
    <property type="project" value="TreeGrafter"/>
</dbReference>
<evidence type="ECO:0000313" key="3">
    <source>
        <dbReference type="Proteomes" id="UP001177140"/>
    </source>
</evidence>
<dbReference type="GO" id="GO:0000175">
    <property type="term" value="F:3'-5'-RNA exonuclease activity"/>
    <property type="evidence" value="ECO:0007669"/>
    <property type="project" value="TreeGrafter"/>
</dbReference>
<evidence type="ECO:0000313" key="2">
    <source>
        <dbReference type="EMBL" id="MCL7051748.1"/>
    </source>
</evidence>
<reference evidence="2" key="1">
    <citation type="submission" date="2022-03" db="EMBL/GenBank/DDBJ databases">
        <title>A functionally conserved STORR gene fusion in Papaver species that diverged 16.8 million years ago.</title>
        <authorList>
            <person name="Catania T."/>
        </authorList>
    </citation>
    <scope>NUCLEOTIDE SEQUENCE</scope>
    <source>
        <strain evidence="2">S-191538</strain>
    </source>
</reference>
<protein>
    <recommendedName>
        <fullName evidence="1">RNB domain-containing protein</fullName>
    </recommendedName>
</protein>
<sequence length="135" mass="15057">MLEPLLRTLGLGLDVSSSKALADSLDQAADDSYFNKLIRILATRCMTQAVYLCSGDLTPPEFLHYGLAAALYTHFTSPIRRYAESLLVALLVRHETTYIWKLQQTHSYMETDICSELSSMCMCLVVHLSSPCGYA</sequence>
<dbReference type="InterPro" id="IPR012340">
    <property type="entry name" value="NA-bd_OB-fold"/>
</dbReference>
<dbReference type="GO" id="GO:0071031">
    <property type="term" value="P:nuclear mRNA surveillance of mRNA 3'-end processing"/>
    <property type="evidence" value="ECO:0007669"/>
    <property type="project" value="TreeGrafter"/>
</dbReference>
<dbReference type="Proteomes" id="UP001177140">
    <property type="component" value="Unassembled WGS sequence"/>
</dbReference>